<evidence type="ECO:0000256" key="2">
    <source>
        <dbReference type="SAM" id="MobiDB-lite"/>
    </source>
</evidence>
<reference evidence="5" key="1">
    <citation type="submission" date="2016-11" db="UniProtKB">
        <authorList>
            <consortium name="WormBaseParasite"/>
        </authorList>
    </citation>
    <scope>IDENTIFICATION</scope>
</reference>
<organism evidence="4 5">
    <name type="scientific">Macrostomum lignano</name>
    <dbReference type="NCBI Taxonomy" id="282301"/>
    <lineage>
        <taxon>Eukaryota</taxon>
        <taxon>Metazoa</taxon>
        <taxon>Spiralia</taxon>
        <taxon>Lophotrochozoa</taxon>
        <taxon>Platyhelminthes</taxon>
        <taxon>Rhabditophora</taxon>
        <taxon>Macrostomorpha</taxon>
        <taxon>Macrostomida</taxon>
        <taxon>Macrostomidae</taxon>
        <taxon>Macrostomum</taxon>
    </lineage>
</organism>
<name>A0A1I8F457_9PLAT</name>
<dbReference type="GO" id="GO:0016477">
    <property type="term" value="P:cell migration"/>
    <property type="evidence" value="ECO:0007669"/>
    <property type="project" value="TreeGrafter"/>
</dbReference>
<dbReference type="Proteomes" id="UP000095280">
    <property type="component" value="Unplaced"/>
</dbReference>
<evidence type="ECO:0000313" key="5">
    <source>
        <dbReference type="WBParaSite" id="maker-unitig_19895-snap-gene-0.1-mRNA-1"/>
    </source>
</evidence>
<dbReference type="SUPFAM" id="SSF101447">
    <property type="entry name" value="Formin homology 2 domain (FH2 domain)"/>
    <property type="match status" value="1"/>
</dbReference>
<dbReference type="GO" id="GO:0030866">
    <property type="term" value="P:cortical actin cytoskeleton organization"/>
    <property type="evidence" value="ECO:0007669"/>
    <property type="project" value="TreeGrafter"/>
</dbReference>
<dbReference type="Pfam" id="PF02181">
    <property type="entry name" value="FH2"/>
    <property type="match status" value="1"/>
</dbReference>
<proteinExistence type="inferred from homology"/>
<dbReference type="PANTHER" id="PTHR45857">
    <property type="entry name" value="FORMIN-LIKE PROTEIN"/>
    <property type="match status" value="1"/>
</dbReference>
<dbReference type="AlphaFoldDB" id="A0A1I8F457"/>
<dbReference type="Gene3D" id="1.20.58.2220">
    <property type="entry name" value="Formin, FH2 domain"/>
    <property type="match status" value="2"/>
</dbReference>
<feature type="region of interest" description="Disordered" evidence="2">
    <location>
        <begin position="1"/>
        <end position="21"/>
    </location>
</feature>
<feature type="compositionally biased region" description="Low complexity" evidence="2">
    <location>
        <begin position="205"/>
        <end position="220"/>
    </location>
</feature>
<sequence>ALPPRSKPASADSSQRQSQNQGIILANVHRPAGQSASQLRFEACERRARKVVRRCPRAALLARVRFHRLQLRGATVECGRSAAPGRSNSTKLSPDSVKPKTPPAGNALAKLRERLTASREADCATLRADKEAALRGDADSLSAASKHATRNSKPTGSATRRFGDKTSPSRICRRRPRKAAGAEDWAATIAGQQQQQQTRLRRLEFPPLRFPRVNSPAPAAAAPPPPPPPPPHHRRRHRLRVRAVRRLRPLRRLRPGVPGRAGFSGEISAGAEESFANVELDSKYLPIARSRIDLDDLEDKFKASRRGGHRIRRKRRRIGRESMTASSTRLAAAVKNGTTDTAESRQVPQSGGAALDEEVQAYRRHQFDEGNRVEDLSEQDQLLARLCRVPRLERRLKALQFIGQFAENLAAVEPPLLTIIAACSSLEKANTYGFRLASLTTLQDVKSADKRWTMLQYIVNLIDTKMPELSDFDVELKHCEKAATVNLDNLRALADEEAASNEEDSPICNA</sequence>
<feature type="region of interest" description="Disordered" evidence="2">
    <location>
        <begin position="305"/>
        <end position="354"/>
    </location>
</feature>
<dbReference type="InterPro" id="IPR015425">
    <property type="entry name" value="FH2_Formin"/>
</dbReference>
<feature type="region of interest" description="Disordered" evidence="2">
    <location>
        <begin position="135"/>
        <end position="238"/>
    </location>
</feature>
<feature type="domain" description="FH2" evidence="3">
    <location>
        <begin position="428"/>
        <end position="492"/>
    </location>
</feature>
<comment type="similarity">
    <text evidence="1">Belongs to the formin homology family.</text>
</comment>
<dbReference type="InterPro" id="IPR042201">
    <property type="entry name" value="FH2_Formin_sf"/>
</dbReference>
<dbReference type="GO" id="GO:0008360">
    <property type="term" value="P:regulation of cell shape"/>
    <property type="evidence" value="ECO:0007669"/>
    <property type="project" value="TreeGrafter"/>
</dbReference>
<dbReference type="WBParaSite" id="maker-unitig_19895-snap-gene-0.1-mRNA-1">
    <property type="protein sequence ID" value="maker-unitig_19895-snap-gene-0.1-mRNA-1"/>
    <property type="gene ID" value="maker-unitig_19895-snap-gene-0.1"/>
</dbReference>
<dbReference type="GO" id="GO:0005829">
    <property type="term" value="C:cytosol"/>
    <property type="evidence" value="ECO:0007669"/>
    <property type="project" value="TreeGrafter"/>
</dbReference>
<dbReference type="PANTHER" id="PTHR45857:SF4">
    <property type="entry name" value="FORMIN-LIKE PROTEIN"/>
    <property type="match status" value="1"/>
</dbReference>
<dbReference type="GO" id="GO:0051015">
    <property type="term" value="F:actin filament binding"/>
    <property type="evidence" value="ECO:0007669"/>
    <property type="project" value="TreeGrafter"/>
</dbReference>
<feature type="compositionally biased region" description="Basic residues" evidence="2">
    <location>
        <begin position="305"/>
        <end position="318"/>
    </location>
</feature>
<keyword evidence="4" id="KW-1185">Reference proteome</keyword>
<evidence type="ECO:0000313" key="4">
    <source>
        <dbReference type="Proteomes" id="UP000095280"/>
    </source>
</evidence>
<dbReference type="InterPro" id="IPR043592">
    <property type="entry name" value="FMNL_animal"/>
</dbReference>
<feature type="region of interest" description="Disordered" evidence="2">
    <location>
        <begin position="79"/>
        <end position="106"/>
    </location>
</feature>
<accession>A0A1I8F457</accession>
<feature type="compositionally biased region" description="Polar residues" evidence="2">
    <location>
        <begin position="336"/>
        <end position="349"/>
    </location>
</feature>
<protein>
    <submittedName>
        <fullName evidence="5">FH2 domain-containing protein</fullName>
    </submittedName>
</protein>
<feature type="compositionally biased region" description="Polar residues" evidence="2">
    <location>
        <begin position="11"/>
        <end position="21"/>
    </location>
</feature>
<evidence type="ECO:0000256" key="1">
    <source>
        <dbReference type="ARBA" id="ARBA00023449"/>
    </source>
</evidence>
<feature type="compositionally biased region" description="Pro residues" evidence="2">
    <location>
        <begin position="221"/>
        <end position="230"/>
    </location>
</feature>
<evidence type="ECO:0000259" key="3">
    <source>
        <dbReference type="Pfam" id="PF02181"/>
    </source>
</evidence>